<keyword evidence="6" id="KW-0029">Amino-acid transport</keyword>
<dbReference type="NCBIfam" id="TIGR00796">
    <property type="entry name" value="livcs"/>
    <property type="match status" value="1"/>
</dbReference>
<dbReference type="PANTHER" id="PTHR30588:SF0">
    <property type="entry name" value="BRANCHED-CHAIN AMINO ACID PERMEASE BRNQ"/>
    <property type="match status" value="1"/>
</dbReference>
<comment type="caution">
    <text evidence="11">The sequence shown here is derived from an EMBL/GenBank/DDBJ whole genome shotgun (WGS) entry which is preliminary data.</text>
</comment>
<gene>
    <name evidence="11" type="ORF">CGZ88_0242</name>
</gene>
<feature type="transmembrane region" description="Helical" evidence="10">
    <location>
        <begin position="270"/>
        <end position="289"/>
    </location>
</feature>
<feature type="transmembrane region" description="Helical" evidence="10">
    <location>
        <begin position="447"/>
        <end position="471"/>
    </location>
</feature>
<comment type="subcellular location">
    <subcellularLocation>
        <location evidence="1">Cell membrane</location>
        <topology evidence="1">Multi-pass membrane protein</topology>
    </subcellularLocation>
</comment>
<sequence length="517" mass="54438">MRAPDSHSHPASHPATSSPATSSHSTTSVRPMTPDGASATGDDPAAENAIEVAQDIAEHVEQADGARLPGAREPRLTTRQRVIVGVTFFSMFFGAGNLIFPPYLGALAGDRTAPGMLGFVLSAVGLPILGVIVVARAGGFSNLSARVSPRFALVLGVAIMLTIGPLFAIPRTASTSFEMAVAPFAGEGLGGARLIYSIMFFALAWLVAQRPDRLSQVLGKIMGPLLLIMIAVLFVTCLCVHHPPFAAPSGPYAHDQLMQGFLDGYQTMDLLAGLYFGIVISANIDAMGVRDERGNRRETALGGLSTGVMLVVIYAMLGFVGAVSGSYRGIDGATDTGATVLTNLTEQVFGHAGTVFVGVIFVVACFNVCAGLISTCSSYFHKQFPRALSYRAWTLVFALVALVIANIGLSAIINLSVPVLAALYPIAIVLVVLSLFDSVFTSRFPAVYFWTVLLTAIDSVANGVVGLVAAFGGRWTWLETACGWLPLNDLALGWLVPSALGVVIGVIVSLVRRRRRA</sequence>
<feature type="transmembrane region" description="Helical" evidence="10">
    <location>
        <begin position="355"/>
        <end position="380"/>
    </location>
</feature>
<reference evidence="11 12" key="1">
    <citation type="submission" date="2017-07" db="EMBL/GenBank/DDBJ databases">
        <title>Bifidobacterium novel species.</title>
        <authorList>
            <person name="Lugli G.A."/>
            <person name="Milani C."/>
            <person name="Duranti S."/>
            <person name="Mangifesta M."/>
        </authorList>
    </citation>
    <scope>NUCLEOTIDE SEQUENCE [LARGE SCALE GENOMIC DNA]</scope>
    <source>
        <strain evidence="12">Goo31D</strain>
    </source>
</reference>
<evidence type="ECO:0000256" key="6">
    <source>
        <dbReference type="ARBA" id="ARBA00022970"/>
    </source>
</evidence>
<feature type="transmembrane region" description="Helical" evidence="10">
    <location>
        <begin position="116"/>
        <end position="139"/>
    </location>
</feature>
<keyword evidence="4" id="KW-1003">Cell membrane</keyword>
<feature type="transmembrane region" description="Helical" evidence="10">
    <location>
        <begin position="221"/>
        <end position="243"/>
    </location>
</feature>
<proteinExistence type="inferred from homology"/>
<evidence type="ECO:0000313" key="11">
    <source>
        <dbReference type="EMBL" id="PLS28080.1"/>
    </source>
</evidence>
<evidence type="ECO:0000313" key="12">
    <source>
        <dbReference type="Proteomes" id="UP000234935"/>
    </source>
</evidence>
<dbReference type="GO" id="GO:0015190">
    <property type="term" value="F:L-leucine transmembrane transporter activity"/>
    <property type="evidence" value="ECO:0007669"/>
    <property type="project" value="TreeGrafter"/>
</dbReference>
<evidence type="ECO:0000256" key="8">
    <source>
        <dbReference type="ARBA" id="ARBA00023136"/>
    </source>
</evidence>
<dbReference type="PANTHER" id="PTHR30588">
    <property type="entry name" value="BRANCHED-CHAIN AMINO ACID TRANSPORT SYSTEM 2 CARRIER PROTEIN"/>
    <property type="match status" value="1"/>
</dbReference>
<feature type="transmembrane region" description="Helical" evidence="10">
    <location>
        <begin position="190"/>
        <end position="209"/>
    </location>
</feature>
<dbReference type="GO" id="GO:0015188">
    <property type="term" value="F:L-isoleucine transmembrane transporter activity"/>
    <property type="evidence" value="ECO:0007669"/>
    <property type="project" value="TreeGrafter"/>
</dbReference>
<dbReference type="GO" id="GO:0005304">
    <property type="term" value="F:L-valine transmembrane transporter activity"/>
    <property type="evidence" value="ECO:0007669"/>
    <property type="project" value="TreeGrafter"/>
</dbReference>
<dbReference type="AlphaFoldDB" id="A0A2N5J1J0"/>
<keyword evidence="5 10" id="KW-0812">Transmembrane</keyword>
<evidence type="ECO:0000256" key="2">
    <source>
        <dbReference type="ARBA" id="ARBA00008540"/>
    </source>
</evidence>
<evidence type="ECO:0000256" key="10">
    <source>
        <dbReference type="SAM" id="Phobius"/>
    </source>
</evidence>
<feature type="transmembrane region" description="Helical" evidence="10">
    <location>
        <begin position="82"/>
        <end position="104"/>
    </location>
</feature>
<feature type="transmembrane region" description="Helical" evidence="10">
    <location>
        <begin position="491"/>
        <end position="511"/>
    </location>
</feature>
<keyword evidence="7 10" id="KW-1133">Transmembrane helix</keyword>
<feature type="compositionally biased region" description="Low complexity" evidence="9">
    <location>
        <begin position="9"/>
        <end position="28"/>
    </location>
</feature>
<dbReference type="Proteomes" id="UP000234935">
    <property type="component" value="Unassembled WGS sequence"/>
</dbReference>
<organism evidence="11 12">
    <name type="scientific">Bifidobacterium anseris</name>
    <dbReference type="NCBI Taxonomy" id="2020963"/>
    <lineage>
        <taxon>Bacteria</taxon>
        <taxon>Bacillati</taxon>
        <taxon>Actinomycetota</taxon>
        <taxon>Actinomycetes</taxon>
        <taxon>Bifidobacteriales</taxon>
        <taxon>Bifidobacteriaceae</taxon>
        <taxon>Bifidobacterium</taxon>
    </lineage>
</organism>
<dbReference type="Pfam" id="PF05525">
    <property type="entry name" value="Branch_AA_trans"/>
    <property type="match status" value="1"/>
</dbReference>
<dbReference type="GO" id="GO:0015818">
    <property type="term" value="P:isoleucine transport"/>
    <property type="evidence" value="ECO:0007669"/>
    <property type="project" value="TreeGrafter"/>
</dbReference>
<keyword evidence="8 10" id="KW-0472">Membrane</keyword>
<dbReference type="GO" id="GO:0015820">
    <property type="term" value="P:L-leucine transport"/>
    <property type="evidence" value="ECO:0007669"/>
    <property type="project" value="TreeGrafter"/>
</dbReference>
<name>A0A2N5J1J0_9BIFI</name>
<evidence type="ECO:0000256" key="4">
    <source>
        <dbReference type="ARBA" id="ARBA00022475"/>
    </source>
</evidence>
<evidence type="ECO:0000256" key="3">
    <source>
        <dbReference type="ARBA" id="ARBA00022448"/>
    </source>
</evidence>
<feature type="transmembrane region" description="Helical" evidence="10">
    <location>
        <begin position="392"/>
        <end position="413"/>
    </location>
</feature>
<keyword evidence="12" id="KW-1185">Reference proteome</keyword>
<dbReference type="GO" id="GO:0005886">
    <property type="term" value="C:plasma membrane"/>
    <property type="evidence" value="ECO:0007669"/>
    <property type="project" value="UniProtKB-SubCell"/>
</dbReference>
<protein>
    <submittedName>
        <fullName evidence="11">Branched-chain amino acid transport system II carrier protein</fullName>
    </submittedName>
</protein>
<evidence type="ECO:0000256" key="9">
    <source>
        <dbReference type="SAM" id="MobiDB-lite"/>
    </source>
</evidence>
<evidence type="ECO:0000256" key="5">
    <source>
        <dbReference type="ARBA" id="ARBA00022692"/>
    </source>
</evidence>
<evidence type="ECO:0000256" key="7">
    <source>
        <dbReference type="ARBA" id="ARBA00022989"/>
    </source>
</evidence>
<feature type="transmembrane region" description="Helical" evidence="10">
    <location>
        <begin position="301"/>
        <end position="323"/>
    </location>
</feature>
<feature type="transmembrane region" description="Helical" evidence="10">
    <location>
        <begin position="419"/>
        <end position="440"/>
    </location>
</feature>
<keyword evidence="3" id="KW-0813">Transport</keyword>
<feature type="transmembrane region" description="Helical" evidence="10">
    <location>
        <begin position="151"/>
        <end position="170"/>
    </location>
</feature>
<dbReference type="EMBL" id="NMYC01000001">
    <property type="protein sequence ID" value="PLS28080.1"/>
    <property type="molecule type" value="Genomic_DNA"/>
</dbReference>
<accession>A0A2N5J1J0</accession>
<evidence type="ECO:0000256" key="1">
    <source>
        <dbReference type="ARBA" id="ARBA00004651"/>
    </source>
</evidence>
<dbReference type="Gene3D" id="1.10.4160.10">
    <property type="entry name" value="Hydantoin permease"/>
    <property type="match status" value="1"/>
</dbReference>
<comment type="similarity">
    <text evidence="2">Belongs to the branched chain amino acid transporter family.</text>
</comment>
<dbReference type="InterPro" id="IPR004685">
    <property type="entry name" value="Brnchd-chn_aa_trnsp_Livcs"/>
</dbReference>
<feature type="region of interest" description="Disordered" evidence="9">
    <location>
        <begin position="1"/>
        <end position="43"/>
    </location>
</feature>